<sequence>MRFRNVDAEPSDPVETWPQEAMLAAVERGLLPDWCRIATALHKSPHGDVAVALKQAIETAEGDNGGAAVMQIVLERARR</sequence>
<dbReference type="EMBL" id="WHPC01000017">
    <property type="protein sequence ID" value="MPV36701.1"/>
    <property type="molecule type" value="Genomic_DNA"/>
</dbReference>
<protein>
    <submittedName>
        <fullName evidence="1">Uncharacterized protein</fullName>
    </submittedName>
</protein>
<reference evidence="1 2" key="1">
    <citation type="submission" date="2019-10" db="EMBL/GenBank/DDBJ databases">
        <title>Georgenia wutianyii sp. nov. and Georgenia yuyongxinii sp. nov. isolated from plateau pika (Ochotona curzoniae) in the Qinghai-Tibet plateau of China.</title>
        <authorList>
            <person name="Tian Z."/>
        </authorList>
    </citation>
    <scope>NUCLEOTIDE SEQUENCE [LARGE SCALE GENOMIC DNA]</scope>
    <source>
        <strain evidence="1 2">JCM 19765</strain>
    </source>
</reference>
<keyword evidence="2" id="KW-1185">Reference proteome</keyword>
<accession>A0A6N7EH21</accession>
<name>A0A6N7EH21_9MICO</name>
<dbReference type="Proteomes" id="UP000437709">
    <property type="component" value="Unassembled WGS sequence"/>
</dbReference>
<proteinExistence type="predicted"/>
<evidence type="ECO:0000313" key="2">
    <source>
        <dbReference type="Proteomes" id="UP000437709"/>
    </source>
</evidence>
<gene>
    <name evidence="1" type="ORF">GB881_06460</name>
</gene>
<organism evidence="1 2">
    <name type="scientific">Georgenia subflava</name>
    <dbReference type="NCBI Taxonomy" id="1622177"/>
    <lineage>
        <taxon>Bacteria</taxon>
        <taxon>Bacillati</taxon>
        <taxon>Actinomycetota</taxon>
        <taxon>Actinomycetes</taxon>
        <taxon>Micrococcales</taxon>
        <taxon>Bogoriellaceae</taxon>
        <taxon>Georgenia</taxon>
    </lineage>
</organism>
<dbReference type="OrthoDB" id="4409301at2"/>
<comment type="caution">
    <text evidence="1">The sequence shown here is derived from an EMBL/GenBank/DDBJ whole genome shotgun (WGS) entry which is preliminary data.</text>
</comment>
<evidence type="ECO:0000313" key="1">
    <source>
        <dbReference type="EMBL" id="MPV36701.1"/>
    </source>
</evidence>
<dbReference type="AlphaFoldDB" id="A0A6N7EH21"/>